<evidence type="ECO:0000313" key="3">
    <source>
        <dbReference type="Proteomes" id="UP000190774"/>
    </source>
</evidence>
<dbReference type="AlphaFoldDB" id="A0A1T4WUH1"/>
<feature type="compositionally biased region" description="Basic and acidic residues" evidence="1">
    <location>
        <begin position="85"/>
        <end position="97"/>
    </location>
</feature>
<feature type="compositionally biased region" description="Low complexity" evidence="1">
    <location>
        <begin position="514"/>
        <end position="528"/>
    </location>
</feature>
<evidence type="ECO:0000256" key="1">
    <source>
        <dbReference type="SAM" id="MobiDB-lite"/>
    </source>
</evidence>
<dbReference type="Proteomes" id="UP000190774">
    <property type="component" value="Unassembled WGS sequence"/>
</dbReference>
<feature type="compositionally biased region" description="Basic and acidic residues" evidence="1">
    <location>
        <begin position="106"/>
        <end position="134"/>
    </location>
</feature>
<feature type="compositionally biased region" description="Low complexity" evidence="1">
    <location>
        <begin position="536"/>
        <end position="546"/>
    </location>
</feature>
<feature type="region of interest" description="Disordered" evidence="1">
    <location>
        <begin position="1"/>
        <end position="134"/>
    </location>
</feature>
<proteinExistence type="predicted"/>
<protein>
    <submittedName>
        <fullName evidence="2">Uncharacterized protein</fullName>
    </submittedName>
</protein>
<accession>A0A1T4WUH1</accession>
<feature type="region of interest" description="Disordered" evidence="1">
    <location>
        <begin position="495"/>
        <end position="654"/>
    </location>
</feature>
<name>A0A1T4WUH1_9BACT</name>
<feature type="compositionally biased region" description="Basic and acidic residues" evidence="1">
    <location>
        <begin position="498"/>
        <end position="512"/>
    </location>
</feature>
<dbReference type="EMBL" id="FUYE01000002">
    <property type="protein sequence ID" value="SKA81022.1"/>
    <property type="molecule type" value="Genomic_DNA"/>
</dbReference>
<evidence type="ECO:0000313" key="2">
    <source>
        <dbReference type="EMBL" id="SKA81022.1"/>
    </source>
</evidence>
<gene>
    <name evidence="2" type="ORF">SAMN02745166_00707</name>
</gene>
<dbReference type="RefSeq" id="WP_078811916.1">
    <property type="nucleotide sequence ID" value="NZ_FUYE01000002.1"/>
</dbReference>
<feature type="compositionally biased region" description="Basic and acidic residues" evidence="1">
    <location>
        <begin position="43"/>
        <end position="77"/>
    </location>
</feature>
<feature type="compositionally biased region" description="Acidic residues" evidence="1">
    <location>
        <begin position="551"/>
        <end position="563"/>
    </location>
</feature>
<organism evidence="2 3">
    <name type="scientific">Prosthecobacter debontii</name>
    <dbReference type="NCBI Taxonomy" id="48467"/>
    <lineage>
        <taxon>Bacteria</taxon>
        <taxon>Pseudomonadati</taxon>
        <taxon>Verrucomicrobiota</taxon>
        <taxon>Verrucomicrobiia</taxon>
        <taxon>Verrucomicrobiales</taxon>
        <taxon>Verrucomicrobiaceae</taxon>
        <taxon>Prosthecobacter</taxon>
    </lineage>
</organism>
<keyword evidence="3" id="KW-1185">Reference proteome</keyword>
<reference evidence="3" key="1">
    <citation type="submission" date="2017-02" db="EMBL/GenBank/DDBJ databases">
        <authorList>
            <person name="Varghese N."/>
            <person name="Submissions S."/>
        </authorList>
    </citation>
    <scope>NUCLEOTIDE SEQUENCE [LARGE SCALE GENOMIC DNA]</scope>
    <source>
        <strain evidence="3">ATCC 700200</strain>
    </source>
</reference>
<feature type="compositionally biased region" description="Acidic residues" evidence="1">
    <location>
        <begin position="624"/>
        <end position="636"/>
    </location>
</feature>
<sequence>MTESEATPEETPTPKPAGLVDLSDLRMMPAWVSGMSAPSNLNKFEDREERRPRREGGGGRDRFQGDRRSGPPPRRDGGGFVGGQNRDRGEFRPRRDGPPGQGPGGPRRDRDDRGGPRRFGDRDRGHGDRPQREWVEIPKDIKVVIEPEDKSSEALANHIRTSGHAFSMFDAARLVLAEGDRFHVRFTCAAERPTGLFVTQADGGLFLSREEALSHVLRGAAIDSYYKIEEVELEEPKGDFKSIGVCGLTGELLGPPSHHSYQSTLLRLHRERFAHMSLDDYKRRVRTEVNPDLVAQWKESQKKGQRWIYIKDQPEDAEPVVLNSRAEMEAHFRRTHSEDAVIEGREVVIPGSQEKGKLTHILGIMMRHAVEGARKHLFEMSQKLGGIFERRGLKLFKRRAGKLFVSRVKPRAVDPGVVFSERVSKIVEVLKTTPGMPLAKLVESIVPGAAPIPEGEAKPQLSEEQISVLKDLRWLTNEGYVIEYSDGMVFLGVQGEPHPAKDKEPPAKDKAMSETAPEPTATALTALPDNEESNGAAEAATATDATPSEVAADEVEAPVDDEISGFGATEGFTIESLEEINEPVEGPSTDDLDPEDSVQDLVQGEDGPEAVGRNQINDTAAPEIEPEEDTLEEEPIAPEMPVVHDDSSDEEKAN</sequence>
<feature type="compositionally biased region" description="Basic and acidic residues" evidence="1">
    <location>
        <begin position="642"/>
        <end position="654"/>
    </location>
</feature>
<feature type="compositionally biased region" description="Acidic residues" evidence="1">
    <location>
        <begin position="576"/>
        <end position="598"/>
    </location>
</feature>
<dbReference type="OrthoDB" id="187407at2"/>